<evidence type="ECO:0000256" key="1">
    <source>
        <dbReference type="SAM" id="MobiDB-lite"/>
    </source>
</evidence>
<gene>
    <name evidence="2" type="ORF">Ari01nite_81420</name>
</gene>
<accession>A0A919K8G4</accession>
<keyword evidence="3" id="KW-1185">Reference proteome</keyword>
<name>A0A919K8G4_9ACTN</name>
<dbReference type="AlphaFoldDB" id="A0A919K8G4"/>
<proteinExistence type="predicted"/>
<sequence length="239" mass="25498">MNPTRVPGGRLPPVRRLGEPGRPIRYTRAADALPGEMVSMSTYALVTKAGAADVTGAVRAGRVGGYVAPDLLGTIVLFDPPDRTSATTRRLLRPAAELVKRTGVPAWLLLGDEEMSEAVMISAAGPHHLSWVAGWDPPADPTEYLAHRQSWDAHCAEVATAYGAPHRATELSMVRNDPIPGEPPAPLGDLLRRVCAVFGLPDVAVGRSLLDSAEPGLFDAHRVDVAPPSGVWQRLFART</sequence>
<reference evidence="2" key="1">
    <citation type="submission" date="2021-01" db="EMBL/GenBank/DDBJ databases">
        <title>Whole genome shotgun sequence of Actinoplanes rishiriensis NBRC 108556.</title>
        <authorList>
            <person name="Komaki H."/>
            <person name="Tamura T."/>
        </authorList>
    </citation>
    <scope>NUCLEOTIDE SEQUENCE</scope>
    <source>
        <strain evidence="2">NBRC 108556</strain>
    </source>
</reference>
<evidence type="ECO:0000313" key="3">
    <source>
        <dbReference type="Proteomes" id="UP000636960"/>
    </source>
</evidence>
<dbReference type="EMBL" id="BOMV01000089">
    <property type="protein sequence ID" value="GIF00678.1"/>
    <property type="molecule type" value="Genomic_DNA"/>
</dbReference>
<evidence type="ECO:0000313" key="2">
    <source>
        <dbReference type="EMBL" id="GIF00678.1"/>
    </source>
</evidence>
<comment type="caution">
    <text evidence="2">The sequence shown here is derived from an EMBL/GenBank/DDBJ whole genome shotgun (WGS) entry which is preliminary data.</text>
</comment>
<protein>
    <submittedName>
        <fullName evidence="2">Uncharacterized protein</fullName>
    </submittedName>
</protein>
<organism evidence="2 3">
    <name type="scientific">Paractinoplanes rishiriensis</name>
    <dbReference type="NCBI Taxonomy" id="1050105"/>
    <lineage>
        <taxon>Bacteria</taxon>
        <taxon>Bacillati</taxon>
        <taxon>Actinomycetota</taxon>
        <taxon>Actinomycetes</taxon>
        <taxon>Micromonosporales</taxon>
        <taxon>Micromonosporaceae</taxon>
        <taxon>Paractinoplanes</taxon>
    </lineage>
</organism>
<dbReference type="Proteomes" id="UP000636960">
    <property type="component" value="Unassembled WGS sequence"/>
</dbReference>
<feature type="region of interest" description="Disordered" evidence="1">
    <location>
        <begin position="1"/>
        <end position="21"/>
    </location>
</feature>